<dbReference type="Pfam" id="PF25990">
    <property type="entry name" value="Beta-barrel_YknX"/>
    <property type="match status" value="1"/>
</dbReference>
<keyword evidence="10" id="KW-1185">Reference proteome</keyword>
<gene>
    <name evidence="9" type="ORF">ETSY1_23700</name>
</gene>
<feature type="coiled-coil region" evidence="5">
    <location>
        <begin position="271"/>
        <end position="306"/>
    </location>
</feature>
<reference evidence="9 10" key="1">
    <citation type="journal article" date="2014" name="Nature">
        <title>An environmental bacterial taxon with a large and distinct metabolic repertoire.</title>
        <authorList>
            <person name="Wilson M.C."/>
            <person name="Mori T."/>
            <person name="Ruckert C."/>
            <person name="Uria A.R."/>
            <person name="Helf M.J."/>
            <person name="Takada K."/>
            <person name="Gernert C."/>
            <person name="Steffens U.A."/>
            <person name="Heycke N."/>
            <person name="Schmitt S."/>
            <person name="Rinke C."/>
            <person name="Helfrich E.J."/>
            <person name="Brachmann A.O."/>
            <person name="Gurgui C."/>
            <person name="Wakimoto T."/>
            <person name="Kracht M."/>
            <person name="Crusemann M."/>
            <person name="Hentschel U."/>
            <person name="Abe I."/>
            <person name="Matsunaga S."/>
            <person name="Kalinowski J."/>
            <person name="Takeyama H."/>
            <person name="Piel J."/>
        </authorList>
    </citation>
    <scope>NUCLEOTIDE SEQUENCE [LARGE SCALE GENOMIC DNA]</scope>
    <source>
        <strain evidence="10">TSY1</strain>
    </source>
</reference>
<dbReference type="Pfam" id="PF25917">
    <property type="entry name" value="BSH_RND"/>
    <property type="match status" value="1"/>
</dbReference>
<evidence type="ECO:0000313" key="9">
    <source>
        <dbReference type="EMBL" id="ETW97178.1"/>
    </source>
</evidence>
<feature type="coiled-coil region" evidence="5">
    <location>
        <begin position="133"/>
        <end position="185"/>
    </location>
</feature>
<dbReference type="Gene3D" id="2.40.30.170">
    <property type="match status" value="1"/>
</dbReference>
<protein>
    <submittedName>
        <fullName evidence="9">Uncharacterized protein</fullName>
    </submittedName>
</protein>
<feature type="transmembrane region" description="Helical" evidence="6">
    <location>
        <begin position="21"/>
        <end position="45"/>
    </location>
</feature>
<dbReference type="SUPFAM" id="SSF111369">
    <property type="entry name" value="HlyD-like secretion proteins"/>
    <property type="match status" value="2"/>
</dbReference>
<dbReference type="Proteomes" id="UP000019141">
    <property type="component" value="Unassembled WGS sequence"/>
</dbReference>
<dbReference type="GO" id="GO:0055085">
    <property type="term" value="P:transmembrane transport"/>
    <property type="evidence" value="ECO:0007669"/>
    <property type="project" value="InterPro"/>
</dbReference>
<feature type="domain" description="Multidrug resistance protein MdtA-like barrel-sandwich hybrid" evidence="7">
    <location>
        <begin position="62"/>
        <end position="340"/>
    </location>
</feature>
<dbReference type="PRINTS" id="PR01490">
    <property type="entry name" value="RTXTOXIND"/>
</dbReference>
<evidence type="ECO:0000313" key="10">
    <source>
        <dbReference type="Proteomes" id="UP000019141"/>
    </source>
</evidence>
<dbReference type="PANTHER" id="PTHR30386">
    <property type="entry name" value="MEMBRANE FUSION SUBUNIT OF EMRAB-TOLC MULTIDRUG EFFLUX PUMP"/>
    <property type="match status" value="1"/>
</dbReference>
<dbReference type="GO" id="GO:0016020">
    <property type="term" value="C:membrane"/>
    <property type="evidence" value="ECO:0007669"/>
    <property type="project" value="UniProtKB-SubCell"/>
</dbReference>
<keyword evidence="3 6" id="KW-1133">Transmembrane helix</keyword>
<feature type="domain" description="YknX-like beta-barrel" evidence="8">
    <location>
        <begin position="348"/>
        <end position="435"/>
    </location>
</feature>
<evidence type="ECO:0000256" key="5">
    <source>
        <dbReference type="SAM" id="Coils"/>
    </source>
</evidence>
<evidence type="ECO:0000256" key="4">
    <source>
        <dbReference type="ARBA" id="ARBA00023136"/>
    </source>
</evidence>
<accession>W4LGF5</accession>
<evidence type="ECO:0000256" key="3">
    <source>
        <dbReference type="ARBA" id="ARBA00022989"/>
    </source>
</evidence>
<evidence type="ECO:0000256" key="1">
    <source>
        <dbReference type="ARBA" id="ARBA00004167"/>
    </source>
</evidence>
<dbReference type="Gene3D" id="2.40.50.100">
    <property type="match status" value="1"/>
</dbReference>
<dbReference type="EMBL" id="AZHW01000696">
    <property type="protein sequence ID" value="ETW97178.1"/>
    <property type="molecule type" value="Genomic_DNA"/>
</dbReference>
<comment type="subcellular location">
    <subcellularLocation>
        <location evidence="1">Membrane</location>
        <topology evidence="1">Single-pass membrane protein</topology>
    </subcellularLocation>
</comment>
<evidence type="ECO:0000259" key="8">
    <source>
        <dbReference type="Pfam" id="PF25990"/>
    </source>
</evidence>
<sequence>MAAANDELDHPELEPNKSKKWIFLAPIIILAVIAGGYFGVDWWLYSLSHVSTDDARVKGTLITVSSRVTGRLIEVEVEEGQPIKRGDVIARVQQGDFQARVALREAALEAAQSQLSSALLELDLERVVTEGQIERSEAVLGASQSQLDEAQKAAGLERQRARADLREKEAAVQEAKARMQSAKVNQDMASSDLKRANQLFEDGIIAAEQRDQSVATYDQAVARFQTAQEVLNKSHALLARAEAESRRVQLLRTNVRTRQRRVKESAALKNLAVAEQQRVRMKEEVAKTLEAKVKQAQAELALARMELDETVIVSPIDGVVSQVISDPGEHVRPGQAIAMVNDPQDVWVQANIEETHIGKVEIGQRVELDVDAYSQRKYEGKVIQIGAATRSEFAIIPAGSASAHFIKVTQRLPVKIAVDNSDGLLKPGMMVVVGIRIKE</sequence>
<dbReference type="InterPro" id="IPR058625">
    <property type="entry name" value="MdtA-like_BSH"/>
</dbReference>
<organism evidence="9 10">
    <name type="scientific">Entotheonella factor</name>
    <dbReference type="NCBI Taxonomy" id="1429438"/>
    <lineage>
        <taxon>Bacteria</taxon>
        <taxon>Pseudomonadati</taxon>
        <taxon>Nitrospinota/Tectimicrobiota group</taxon>
        <taxon>Candidatus Tectimicrobiota</taxon>
        <taxon>Candidatus Entotheonellia</taxon>
        <taxon>Candidatus Entotheonellales</taxon>
        <taxon>Candidatus Entotheonellaceae</taxon>
        <taxon>Candidatus Entotheonella</taxon>
    </lineage>
</organism>
<dbReference type="PANTHER" id="PTHR30386:SF26">
    <property type="entry name" value="TRANSPORT PROTEIN COMB"/>
    <property type="match status" value="1"/>
</dbReference>
<dbReference type="Gene3D" id="1.10.287.470">
    <property type="entry name" value="Helix hairpin bin"/>
    <property type="match status" value="2"/>
</dbReference>
<keyword evidence="4 6" id="KW-0472">Membrane</keyword>
<keyword evidence="2 6" id="KW-0812">Transmembrane</keyword>
<dbReference type="InterPro" id="IPR058636">
    <property type="entry name" value="Beta-barrel_YknX"/>
</dbReference>
<evidence type="ECO:0000256" key="2">
    <source>
        <dbReference type="ARBA" id="ARBA00022692"/>
    </source>
</evidence>
<name>W4LGF5_ENTF1</name>
<proteinExistence type="predicted"/>
<dbReference type="InterPro" id="IPR050739">
    <property type="entry name" value="MFP"/>
</dbReference>
<dbReference type="HOGENOM" id="CLU_018816_15_1_7"/>
<evidence type="ECO:0000256" key="6">
    <source>
        <dbReference type="SAM" id="Phobius"/>
    </source>
</evidence>
<comment type="caution">
    <text evidence="9">The sequence shown here is derived from an EMBL/GenBank/DDBJ whole genome shotgun (WGS) entry which is preliminary data.</text>
</comment>
<evidence type="ECO:0000259" key="7">
    <source>
        <dbReference type="Pfam" id="PF25917"/>
    </source>
</evidence>
<dbReference type="AlphaFoldDB" id="W4LGF5"/>
<keyword evidence="5" id="KW-0175">Coiled coil</keyword>